<proteinExistence type="inferred from homology"/>
<evidence type="ECO:0000313" key="10">
    <source>
        <dbReference type="EMBL" id="AHF11286.1"/>
    </source>
</evidence>
<dbReference type="PANTHER" id="PTHR35789">
    <property type="entry name" value="SPORE GERMINATION PROTEIN B3"/>
    <property type="match status" value="1"/>
</dbReference>
<sequence length="386" mass="42610">MKRQRKVLIFLSIFIPILMTGCANYRELETLAVVTGTAFDKGSDGTGYHLTFEILGQSGGDGTQGPTVKSQLIESDGNTIFDAVRNALKRSDKKLYYGDCKTVIISNELAHEGIAPVLDWLNRDSEPRITINLFISKEKTAKEVIEQKSLNDPITSYALSNIDKNNPKFLSKTASVQLYQANNMLGDEGISLILPALDIANNQNDKITELGGTAVFKKDKLLGYLGSDESKYLVFIKNQVTSGLLIINMESASPDISLEIIDSKTKVTPILTGKLPEMKIEIKTQVALSEMQTSADLDTESGIKKIEEKASATIEANIKQLITKVQREYDSDIFGFGSAIYKNDSDYWKKIKPQWDSLFQSLNIEVSAEMEIINTGLLKSKTKVGG</sequence>
<evidence type="ECO:0000256" key="2">
    <source>
        <dbReference type="ARBA" id="ARBA00007886"/>
    </source>
</evidence>
<accession>A0ABM5P910</accession>
<dbReference type="Proteomes" id="UP000018934">
    <property type="component" value="Chromosome"/>
</dbReference>
<name>A0ABM5P910_DEHRP</name>
<dbReference type="Gene3D" id="3.30.300.210">
    <property type="entry name" value="Nutrient germinant receptor protein C, domain 3"/>
    <property type="match status" value="1"/>
</dbReference>
<dbReference type="InterPro" id="IPR057336">
    <property type="entry name" value="GerAC_N"/>
</dbReference>
<comment type="similarity">
    <text evidence="2">Belongs to the GerABKC lipoprotein family.</text>
</comment>
<keyword evidence="4" id="KW-0732">Signal</keyword>
<dbReference type="Gene3D" id="6.20.190.10">
    <property type="entry name" value="Nutrient germinant receptor protein C, domain 1"/>
    <property type="match status" value="1"/>
</dbReference>
<dbReference type="InterPro" id="IPR038501">
    <property type="entry name" value="Spore_GerAC_C_sf"/>
</dbReference>
<evidence type="ECO:0000313" key="11">
    <source>
        <dbReference type="Proteomes" id="UP000018934"/>
    </source>
</evidence>
<reference evidence="10 11" key="1">
    <citation type="journal article" date="2013" name="Stand. Genomic Sci.">
        <title>Complete genome sequence of Dehalobacter restrictus PER-K23(T.).</title>
        <authorList>
            <person name="Kruse T."/>
            <person name="Maillard J."/>
            <person name="Goodwin L."/>
            <person name="Woyke T."/>
            <person name="Teshima H."/>
            <person name="Bruce D."/>
            <person name="Detter C."/>
            <person name="Tapia R."/>
            <person name="Han C."/>
            <person name="Huntemann M."/>
            <person name="Wei C.L."/>
            <person name="Han J."/>
            <person name="Chen A."/>
            <person name="Kyrpides N."/>
            <person name="Szeto E."/>
            <person name="Markowitz V."/>
            <person name="Ivanova N."/>
            <person name="Pagani I."/>
            <person name="Pati A."/>
            <person name="Pitluck S."/>
            <person name="Nolan M."/>
            <person name="Holliger C."/>
            <person name="Smidt H."/>
        </authorList>
    </citation>
    <scope>NUCLEOTIDE SEQUENCE [LARGE SCALE GENOMIC DNA]</scope>
    <source>
        <strain evidence="11">DSM 9455</strain>
    </source>
</reference>
<evidence type="ECO:0000256" key="5">
    <source>
        <dbReference type="ARBA" id="ARBA00023136"/>
    </source>
</evidence>
<keyword evidence="3" id="KW-0309">Germination</keyword>
<evidence type="ECO:0000256" key="6">
    <source>
        <dbReference type="ARBA" id="ARBA00023139"/>
    </source>
</evidence>
<evidence type="ECO:0000256" key="4">
    <source>
        <dbReference type="ARBA" id="ARBA00022729"/>
    </source>
</evidence>
<dbReference type="PANTHER" id="PTHR35789:SF1">
    <property type="entry name" value="SPORE GERMINATION PROTEIN B3"/>
    <property type="match status" value="1"/>
</dbReference>
<feature type="domain" description="Spore germination GerAC-like C-terminal" evidence="8">
    <location>
        <begin position="212"/>
        <end position="376"/>
    </location>
</feature>
<dbReference type="InterPro" id="IPR008844">
    <property type="entry name" value="Spore_GerAC-like"/>
</dbReference>
<evidence type="ECO:0000259" key="9">
    <source>
        <dbReference type="Pfam" id="PF25198"/>
    </source>
</evidence>
<keyword evidence="11" id="KW-1185">Reference proteome</keyword>
<dbReference type="InterPro" id="IPR046953">
    <property type="entry name" value="Spore_GerAC-like_C"/>
</dbReference>
<dbReference type="PROSITE" id="PS51257">
    <property type="entry name" value="PROKAR_LIPOPROTEIN"/>
    <property type="match status" value="1"/>
</dbReference>
<evidence type="ECO:0008006" key="12">
    <source>
        <dbReference type="Google" id="ProtNLM"/>
    </source>
</evidence>
<evidence type="ECO:0000256" key="3">
    <source>
        <dbReference type="ARBA" id="ARBA00022544"/>
    </source>
</evidence>
<comment type="subcellular location">
    <subcellularLocation>
        <location evidence="1">Membrane</location>
        <topology evidence="1">Lipid-anchor</topology>
    </subcellularLocation>
</comment>
<gene>
    <name evidence="10" type="ORF">DEHRE_04000</name>
</gene>
<dbReference type="Pfam" id="PF05504">
    <property type="entry name" value="Spore_GerAC"/>
    <property type="match status" value="1"/>
</dbReference>
<evidence type="ECO:0000259" key="8">
    <source>
        <dbReference type="Pfam" id="PF05504"/>
    </source>
</evidence>
<dbReference type="NCBIfam" id="TIGR02887">
    <property type="entry name" value="spore_ger_x_C"/>
    <property type="match status" value="1"/>
</dbReference>
<organism evidence="10 11">
    <name type="scientific">Dehalobacter restrictus (strain DSM 9455 / PER-K23)</name>
    <dbReference type="NCBI Taxonomy" id="871738"/>
    <lineage>
        <taxon>Bacteria</taxon>
        <taxon>Bacillati</taxon>
        <taxon>Bacillota</taxon>
        <taxon>Clostridia</taxon>
        <taxon>Eubacteriales</taxon>
        <taxon>Desulfitobacteriaceae</taxon>
        <taxon>Dehalobacter</taxon>
    </lineage>
</organism>
<evidence type="ECO:0000256" key="7">
    <source>
        <dbReference type="ARBA" id="ARBA00023288"/>
    </source>
</evidence>
<feature type="domain" description="Spore germination protein N-terminal" evidence="9">
    <location>
        <begin position="24"/>
        <end position="198"/>
    </location>
</feature>
<keyword evidence="6" id="KW-0564">Palmitate</keyword>
<evidence type="ECO:0000256" key="1">
    <source>
        <dbReference type="ARBA" id="ARBA00004635"/>
    </source>
</evidence>
<keyword evidence="5" id="KW-0472">Membrane</keyword>
<keyword evidence="7" id="KW-0449">Lipoprotein</keyword>
<dbReference type="EMBL" id="CP007033">
    <property type="protein sequence ID" value="AHF11286.1"/>
    <property type="molecule type" value="Genomic_DNA"/>
</dbReference>
<protein>
    <recommendedName>
        <fullName evidence="12">Spore germination protein KC</fullName>
    </recommendedName>
</protein>
<dbReference type="Pfam" id="PF25198">
    <property type="entry name" value="Spore_GerAC_N"/>
    <property type="match status" value="1"/>
</dbReference>